<dbReference type="SUPFAM" id="SSF51556">
    <property type="entry name" value="Metallo-dependent hydrolases"/>
    <property type="match status" value="1"/>
</dbReference>
<keyword evidence="1" id="KW-0378">Hydrolase</keyword>
<protein>
    <submittedName>
        <fullName evidence="3">Amidohydrolase</fullName>
    </submittedName>
</protein>
<dbReference type="InterPro" id="IPR032466">
    <property type="entry name" value="Metal_Hydrolase"/>
</dbReference>
<dbReference type="PANTHER" id="PTHR43794">
    <property type="entry name" value="AMINOHYDROLASE SSNA-RELATED"/>
    <property type="match status" value="1"/>
</dbReference>
<name>A0A9D2ASF5_9FIRM</name>
<feature type="non-terminal residue" evidence="3">
    <location>
        <position position="428"/>
    </location>
</feature>
<dbReference type="SUPFAM" id="SSF51338">
    <property type="entry name" value="Composite domain of metallo-dependent hydrolases"/>
    <property type="match status" value="1"/>
</dbReference>
<dbReference type="InterPro" id="IPR006680">
    <property type="entry name" value="Amidohydro-rel"/>
</dbReference>
<sequence>MKLRFYNAKILPAPDAEIVEGEVRTDGDTIVGVGGVDPSFIAEREIDCEGDLLMSGFCNAHTHAAMCLFRGAADDLPLEAWLYERIFPLEKNLTPDDVYWGTMLQIAEYVRGGITCFADMYFSPDAVYAAADRAHLCLALCCGENSAAAFDVLRFIEKNYSKYSTMSDRVRYYPGLHAEYTCSEKLIAEVADFAVEAGAKTYTHLSETLQEVGECTVRHGGLTPPQYLHKLGFFENGGLAAHCVYCDRDDIALLRQSGVTPVINGGSNLKLASGIAHVYGMLSAGLRPAIGTDGTASNNAASVFREMYLYSCLQKQSMKDAAAVPAEAALAAATRDGYAALGFRGGAVREGYFADLVRIDLRAPCMQPLADIRKNLVYSAGDANVRMTVAGGSIVYEDGVYRIGEPTEKIFSECARRQRRLLRQAGFC</sequence>
<organism evidence="3 4">
    <name type="scientific">Candidatus Borkfalkia faecigallinarum</name>
    <dbReference type="NCBI Taxonomy" id="2838509"/>
    <lineage>
        <taxon>Bacteria</taxon>
        <taxon>Bacillati</taxon>
        <taxon>Bacillota</taxon>
        <taxon>Clostridia</taxon>
        <taxon>Christensenellales</taxon>
        <taxon>Christensenellaceae</taxon>
        <taxon>Candidatus Borkfalkia</taxon>
    </lineage>
</organism>
<feature type="domain" description="Amidohydrolase-related" evidence="2">
    <location>
        <begin position="53"/>
        <end position="395"/>
    </location>
</feature>
<dbReference type="GO" id="GO:0016810">
    <property type="term" value="F:hydrolase activity, acting on carbon-nitrogen (but not peptide) bonds"/>
    <property type="evidence" value="ECO:0007669"/>
    <property type="project" value="InterPro"/>
</dbReference>
<dbReference type="Pfam" id="PF01979">
    <property type="entry name" value="Amidohydro_1"/>
    <property type="match status" value="1"/>
</dbReference>
<reference evidence="3" key="2">
    <citation type="submission" date="2021-04" db="EMBL/GenBank/DDBJ databases">
        <authorList>
            <person name="Gilroy R."/>
        </authorList>
    </citation>
    <scope>NUCLEOTIDE SEQUENCE</scope>
    <source>
        <strain evidence="3">26628</strain>
    </source>
</reference>
<gene>
    <name evidence="3" type="ORF">H9737_06735</name>
</gene>
<dbReference type="CDD" id="cd01298">
    <property type="entry name" value="ATZ_TRZ_like"/>
    <property type="match status" value="1"/>
</dbReference>
<comment type="caution">
    <text evidence="3">The sequence shown here is derived from an EMBL/GenBank/DDBJ whole genome shotgun (WGS) entry which is preliminary data.</text>
</comment>
<reference evidence="3" key="1">
    <citation type="journal article" date="2021" name="PeerJ">
        <title>Extensive microbial diversity within the chicken gut microbiome revealed by metagenomics and culture.</title>
        <authorList>
            <person name="Gilroy R."/>
            <person name="Ravi A."/>
            <person name="Getino M."/>
            <person name="Pursley I."/>
            <person name="Horton D.L."/>
            <person name="Alikhan N.F."/>
            <person name="Baker D."/>
            <person name="Gharbi K."/>
            <person name="Hall N."/>
            <person name="Watson M."/>
            <person name="Adriaenssens E.M."/>
            <person name="Foster-Nyarko E."/>
            <person name="Jarju S."/>
            <person name="Secka A."/>
            <person name="Antonio M."/>
            <person name="Oren A."/>
            <person name="Chaudhuri R.R."/>
            <person name="La Ragione R."/>
            <person name="Hildebrand F."/>
            <person name="Pallen M.J."/>
        </authorList>
    </citation>
    <scope>NUCLEOTIDE SEQUENCE</scope>
    <source>
        <strain evidence="3">26628</strain>
    </source>
</reference>
<dbReference type="InterPro" id="IPR050287">
    <property type="entry name" value="MTA/SAH_deaminase"/>
</dbReference>
<dbReference type="InterPro" id="IPR011059">
    <property type="entry name" value="Metal-dep_hydrolase_composite"/>
</dbReference>
<proteinExistence type="predicted"/>
<accession>A0A9D2ASF5</accession>
<evidence type="ECO:0000313" key="4">
    <source>
        <dbReference type="Proteomes" id="UP000824249"/>
    </source>
</evidence>
<dbReference type="Gene3D" id="3.20.20.140">
    <property type="entry name" value="Metal-dependent hydrolases"/>
    <property type="match status" value="1"/>
</dbReference>
<dbReference type="Proteomes" id="UP000824249">
    <property type="component" value="Unassembled WGS sequence"/>
</dbReference>
<evidence type="ECO:0000256" key="1">
    <source>
        <dbReference type="ARBA" id="ARBA00022801"/>
    </source>
</evidence>
<dbReference type="Gene3D" id="2.30.40.10">
    <property type="entry name" value="Urease, subunit C, domain 1"/>
    <property type="match status" value="1"/>
</dbReference>
<evidence type="ECO:0000313" key="3">
    <source>
        <dbReference type="EMBL" id="HIX47366.1"/>
    </source>
</evidence>
<evidence type="ECO:0000259" key="2">
    <source>
        <dbReference type="Pfam" id="PF01979"/>
    </source>
</evidence>
<dbReference type="PANTHER" id="PTHR43794:SF11">
    <property type="entry name" value="AMIDOHYDROLASE-RELATED DOMAIN-CONTAINING PROTEIN"/>
    <property type="match status" value="1"/>
</dbReference>
<dbReference type="EMBL" id="DXFD01000101">
    <property type="protein sequence ID" value="HIX47366.1"/>
    <property type="molecule type" value="Genomic_DNA"/>
</dbReference>
<dbReference type="AlphaFoldDB" id="A0A9D2ASF5"/>